<evidence type="ECO:0000313" key="2">
    <source>
        <dbReference type="Proteomes" id="UP000216300"/>
    </source>
</evidence>
<sequence length="176" mass="20041">MKWSNSVLHDWILDSLRSGQALPRRVAEEVDLSDYSFGFIGTSESGQDLRYGRRGTAPTGLLAPWVGNIWPNAEVLVGLPLFRLTDPHLSSVPYLWRVISEEVYAWDRIREDRQNQVNEVLHAHHPTFLYVGLIFDEFPNGWVIEVGEVDVTKLEGIIVGAHDGEAFVYCRRNHAK</sequence>
<accession>A0A255EH76</accession>
<name>A0A255EH76_9ACTN</name>
<keyword evidence="2" id="KW-1185">Reference proteome</keyword>
<proteinExistence type="predicted"/>
<gene>
    <name evidence="1" type="ORF">CGZ91_11790</name>
</gene>
<protein>
    <submittedName>
        <fullName evidence="1">Uncharacterized protein</fullName>
    </submittedName>
</protein>
<reference evidence="1 2" key="1">
    <citation type="submission" date="2017-07" db="EMBL/GenBank/DDBJ databases">
        <title>Draft whole genome sequences of clinical Proprionibacteriaceae strains.</title>
        <authorList>
            <person name="Bernier A.-M."/>
            <person name="Bernard K."/>
            <person name="Domingo M.-C."/>
        </authorList>
    </citation>
    <scope>NUCLEOTIDE SEQUENCE [LARGE SCALE GENOMIC DNA]</scope>
    <source>
        <strain evidence="1 2">NML 150081</strain>
    </source>
</reference>
<dbReference type="AlphaFoldDB" id="A0A255EH76"/>
<evidence type="ECO:0000313" key="1">
    <source>
        <dbReference type="EMBL" id="OYN88955.1"/>
    </source>
</evidence>
<dbReference type="EMBL" id="NMVJ01000010">
    <property type="protein sequence ID" value="OYN88955.1"/>
    <property type="molecule type" value="Genomic_DNA"/>
</dbReference>
<organism evidence="1 2">
    <name type="scientific">Parenemella sanctibonifatiensis</name>
    <dbReference type="NCBI Taxonomy" id="2016505"/>
    <lineage>
        <taxon>Bacteria</taxon>
        <taxon>Bacillati</taxon>
        <taxon>Actinomycetota</taxon>
        <taxon>Actinomycetes</taxon>
        <taxon>Propionibacteriales</taxon>
        <taxon>Propionibacteriaceae</taxon>
        <taxon>Parenemella</taxon>
    </lineage>
</organism>
<dbReference type="Proteomes" id="UP000216300">
    <property type="component" value="Unassembled WGS sequence"/>
</dbReference>
<comment type="caution">
    <text evidence="1">The sequence shown here is derived from an EMBL/GenBank/DDBJ whole genome shotgun (WGS) entry which is preliminary data.</text>
</comment>